<evidence type="ECO:0000313" key="9">
    <source>
        <dbReference type="Proteomes" id="UP000248863"/>
    </source>
</evidence>
<organism evidence="8 9">
    <name type="scientific">Rhodoplanes elegans</name>
    <dbReference type="NCBI Taxonomy" id="29408"/>
    <lineage>
        <taxon>Bacteria</taxon>
        <taxon>Pseudomonadati</taxon>
        <taxon>Pseudomonadota</taxon>
        <taxon>Alphaproteobacteria</taxon>
        <taxon>Hyphomicrobiales</taxon>
        <taxon>Nitrobacteraceae</taxon>
        <taxon>Rhodoplanes</taxon>
    </lineage>
</organism>
<dbReference type="GO" id="GO:0003700">
    <property type="term" value="F:DNA-binding transcription factor activity"/>
    <property type="evidence" value="ECO:0007669"/>
    <property type="project" value="InterPro"/>
</dbReference>
<dbReference type="PANTHER" id="PTHR33202">
    <property type="entry name" value="ZINC UPTAKE REGULATION PROTEIN"/>
    <property type="match status" value="1"/>
</dbReference>
<dbReference type="OrthoDB" id="9801127at2"/>
<dbReference type="InterPro" id="IPR036390">
    <property type="entry name" value="WH_DNA-bd_sf"/>
</dbReference>
<dbReference type="GO" id="GO:0000976">
    <property type="term" value="F:transcription cis-regulatory region binding"/>
    <property type="evidence" value="ECO:0007669"/>
    <property type="project" value="TreeGrafter"/>
</dbReference>
<feature type="binding site" evidence="7">
    <location>
        <position position="113"/>
    </location>
    <ligand>
        <name>Zn(2+)</name>
        <dbReference type="ChEBI" id="CHEBI:29105"/>
    </ligand>
</feature>
<dbReference type="CDD" id="cd07153">
    <property type="entry name" value="Fur_like"/>
    <property type="match status" value="1"/>
</dbReference>
<keyword evidence="4" id="KW-0805">Transcription regulation</keyword>
<evidence type="ECO:0000256" key="4">
    <source>
        <dbReference type="ARBA" id="ARBA00023015"/>
    </source>
</evidence>
<dbReference type="SUPFAM" id="SSF46785">
    <property type="entry name" value="Winged helix' DNA-binding domain"/>
    <property type="match status" value="1"/>
</dbReference>
<evidence type="ECO:0000256" key="5">
    <source>
        <dbReference type="ARBA" id="ARBA00023125"/>
    </source>
</evidence>
<keyword evidence="7" id="KW-0479">Metal-binding</keyword>
<dbReference type="Proteomes" id="UP000248863">
    <property type="component" value="Unassembled WGS sequence"/>
</dbReference>
<protein>
    <submittedName>
        <fullName evidence="8">Transcriptional repressor</fullName>
    </submittedName>
</protein>
<gene>
    <name evidence="8" type="ORF">CH338_20470</name>
</gene>
<comment type="caution">
    <text evidence="8">The sequence shown here is derived from an EMBL/GenBank/DDBJ whole genome shotgun (WGS) entry which is preliminary data.</text>
</comment>
<evidence type="ECO:0000256" key="2">
    <source>
        <dbReference type="ARBA" id="ARBA00022491"/>
    </source>
</evidence>
<reference evidence="8 9" key="1">
    <citation type="submission" date="2017-07" db="EMBL/GenBank/DDBJ databases">
        <title>Draft Genome Sequences of Select Purple Nonsulfur Bacteria.</title>
        <authorList>
            <person name="Lasarre B."/>
            <person name="Mckinlay J.B."/>
        </authorList>
    </citation>
    <scope>NUCLEOTIDE SEQUENCE [LARGE SCALE GENOMIC DNA]</scope>
    <source>
        <strain evidence="8 9">DSM 11907</strain>
    </source>
</reference>
<dbReference type="InterPro" id="IPR002481">
    <property type="entry name" value="FUR"/>
</dbReference>
<dbReference type="InterPro" id="IPR036388">
    <property type="entry name" value="WH-like_DNA-bd_sf"/>
</dbReference>
<feature type="binding site" evidence="7">
    <location>
        <position position="153"/>
    </location>
    <ligand>
        <name>Zn(2+)</name>
        <dbReference type="ChEBI" id="CHEBI:29105"/>
    </ligand>
</feature>
<comment type="cofactor">
    <cofactor evidence="7">
        <name>Zn(2+)</name>
        <dbReference type="ChEBI" id="CHEBI:29105"/>
    </cofactor>
    <text evidence="7">Binds 1 zinc ion per subunit.</text>
</comment>
<evidence type="ECO:0000256" key="3">
    <source>
        <dbReference type="ARBA" id="ARBA00022833"/>
    </source>
</evidence>
<dbReference type="Gene3D" id="1.10.10.10">
    <property type="entry name" value="Winged helix-like DNA-binding domain superfamily/Winged helix DNA-binding domain"/>
    <property type="match status" value="1"/>
</dbReference>
<evidence type="ECO:0000256" key="1">
    <source>
        <dbReference type="ARBA" id="ARBA00007957"/>
    </source>
</evidence>
<accession>A0A327K7P1</accession>
<name>A0A327K7P1_9BRAD</name>
<comment type="similarity">
    <text evidence="1">Belongs to the Fur family.</text>
</comment>
<keyword evidence="3 7" id="KW-0862">Zinc</keyword>
<keyword evidence="6" id="KW-0804">Transcription</keyword>
<dbReference type="Gene3D" id="3.30.1490.190">
    <property type="match status" value="1"/>
</dbReference>
<proteinExistence type="inferred from homology"/>
<evidence type="ECO:0000256" key="7">
    <source>
        <dbReference type="PIRSR" id="PIRSR602481-1"/>
    </source>
</evidence>
<dbReference type="GO" id="GO:0008270">
    <property type="term" value="F:zinc ion binding"/>
    <property type="evidence" value="ECO:0007669"/>
    <property type="project" value="TreeGrafter"/>
</dbReference>
<feature type="binding site" evidence="7">
    <location>
        <position position="116"/>
    </location>
    <ligand>
        <name>Zn(2+)</name>
        <dbReference type="ChEBI" id="CHEBI:29105"/>
    </ligand>
</feature>
<dbReference type="GO" id="GO:0045892">
    <property type="term" value="P:negative regulation of DNA-templated transcription"/>
    <property type="evidence" value="ECO:0007669"/>
    <property type="project" value="TreeGrafter"/>
</dbReference>
<keyword evidence="9" id="KW-1185">Reference proteome</keyword>
<keyword evidence="2" id="KW-0678">Repressor</keyword>
<dbReference type="RefSeq" id="WP_111358962.1">
    <property type="nucleotide sequence ID" value="NZ_NHSK01000290.1"/>
</dbReference>
<dbReference type="AlphaFoldDB" id="A0A327K7P1"/>
<dbReference type="GO" id="GO:0005829">
    <property type="term" value="C:cytosol"/>
    <property type="evidence" value="ECO:0007669"/>
    <property type="project" value="TreeGrafter"/>
</dbReference>
<dbReference type="InterPro" id="IPR043135">
    <property type="entry name" value="Fur_C"/>
</dbReference>
<dbReference type="Pfam" id="PF01475">
    <property type="entry name" value="FUR"/>
    <property type="match status" value="1"/>
</dbReference>
<evidence type="ECO:0000313" key="8">
    <source>
        <dbReference type="EMBL" id="RAI34719.1"/>
    </source>
</evidence>
<evidence type="ECO:0000256" key="6">
    <source>
        <dbReference type="ARBA" id="ARBA00023163"/>
    </source>
</evidence>
<keyword evidence="5" id="KW-0238">DNA-binding</keyword>
<dbReference type="EMBL" id="NPEU01000295">
    <property type="protein sequence ID" value="RAI34719.1"/>
    <property type="molecule type" value="Genomic_DNA"/>
</dbReference>
<sequence length="172" mass="17654">MSAAFPSPDHDHAGCTASVLAHAETLCKERQERLTPMRRQVLAVLASSHKPLGAYEILELVAPDGPRPAPITVYRALDFLIAQGLVHRIESRNAFLACSHGHASGALVAFLICEHCGAVGEAPSTAIADAIKASAAQQGFTPKISVIEVTGVCAHCAAAAAATPAADAAADA</sequence>
<dbReference type="PANTHER" id="PTHR33202:SF6">
    <property type="entry name" value="ZINC UPTAKE REGULATION PROTEIN"/>
    <property type="match status" value="1"/>
</dbReference>
<dbReference type="GO" id="GO:1900376">
    <property type="term" value="P:regulation of secondary metabolite biosynthetic process"/>
    <property type="evidence" value="ECO:0007669"/>
    <property type="project" value="TreeGrafter"/>
</dbReference>
<feature type="binding site" evidence="7">
    <location>
        <position position="156"/>
    </location>
    <ligand>
        <name>Zn(2+)</name>
        <dbReference type="ChEBI" id="CHEBI:29105"/>
    </ligand>
</feature>